<dbReference type="PANTHER" id="PTHR42718:SF9">
    <property type="entry name" value="MAJOR FACILITATOR SUPERFAMILY MULTIDRUG TRANSPORTER MFSC"/>
    <property type="match status" value="1"/>
</dbReference>
<dbReference type="InterPro" id="IPR020846">
    <property type="entry name" value="MFS_dom"/>
</dbReference>
<keyword evidence="5 6" id="KW-0472">Membrane</keyword>
<feature type="domain" description="Major facilitator superfamily (MFS) profile" evidence="7">
    <location>
        <begin position="28"/>
        <end position="471"/>
    </location>
</feature>
<feature type="transmembrane region" description="Helical" evidence="6">
    <location>
        <begin position="62"/>
        <end position="82"/>
    </location>
</feature>
<feature type="transmembrane region" description="Helical" evidence="6">
    <location>
        <begin position="445"/>
        <end position="466"/>
    </location>
</feature>
<feature type="transmembrane region" description="Helical" evidence="6">
    <location>
        <begin position="94"/>
        <end position="116"/>
    </location>
</feature>
<accession>A0ABY6ZA06</accession>
<evidence type="ECO:0000256" key="3">
    <source>
        <dbReference type="ARBA" id="ARBA00022692"/>
    </source>
</evidence>
<gene>
    <name evidence="8" type="ORF">NZD86_10840</name>
</gene>
<dbReference type="PANTHER" id="PTHR42718">
    <property type="entry name" value="MAJOR FACILITATOR SUPERFAMILY MULTIDRUG TRANSPORTER MFSC"/>
    <property type="match status" value="1"/>
</dbReference>
<keyword evidence="4 6" id="KW-1133">Transmembrane helix</keyword>
<dbReference type="PRINTS" id="PR01036">
    <property type="entry name" value="TCRTETB"/>
</dbReference>
<comment type="subcellular location">
    <subcellularLocation>
        <location evidence="1">Cell membrane</location>
        <topology evidence="1">Multi-pass membrane protein</topology>
    </subcellularLocation>
</comment>
<dbReference type="Proteomes" id="UP001164803">
    <property type="component" value="Chromosome"/>
</dbReference>
<evidence type="ECO:0000259" key="7">
    <source>
        <dbReference type="PROSITE" id="PS50850"/>
    </source>
</evidence>
<keyword evidence="9" id="KW-1185">Reference proteome</keyword>
<evidence type="ECO:0000313" key="9">
    <source>
        <dbReference type="Proteomes" id="UP001164803"/>
    </source>
</evidence>
<feature type="transmembrane region" description="Helical" evidence="6">
    <location>
        <begin position="319"/>
        <end position="340"/>
    </location>
</feature>
<dbReference type="EMBL" id="CP104064">
    <property type="protein sequence ID" value="WAH38930.1"/>
    <property type="molecule type" value="Genomic_DNA"/>
</dbReference>
<reference evidence="8" key="1">
    <citation type="submission" date="2022-08" db="EMBL/GenBank/DDBJ databases">
        <title>Alicyclobacillus dauci DSM2870, complete genome.</title>
        <authorList>
            <person name="Wang Q."/>
            <person name="Cai R."/>
            <person name="Wang Z."/>
        </authorList>
    </citation>
    <scope>NUCLEOTIDE SEQUENCE</scope>
    <source>
        <strain evidence="8">DSM 28700</strain>
    </source>
</reference>
<feature type="transmembrane region" description="Helical" evidence="6">
    <location>
        <begin position="183"/>
        <end position="202"/>
    </location>
</feature>
<feature type="transmembrane region" description="Helical" evidence="6">
    <location>
        <begin position="158"/>
        <end position="177"/>
    </location>
</feature>
<dbReference type="RefSeq" id="WP_268046546.1">
    <property type="nucleotide sequence ID" value="NZ_CP104064.1"/>
</dbReference>
<organism evidence="8 9">
    <name type="scientific">Alicyclobacillus dauci</name>
    <dbReference type="NCBI Taxonomy" id="1475485"/>
    <lineage>
        <taxon>Bacteria</taxon>
        <taxon>Bacillati</taxon>
        <taxon>Bacillota</taxon>
        <taxon>Bacilli</taxon>
        <taxon>Bacillales</taxon>
        <taxon>Alicyclobacillaceae</taxon>
        <taxon>Alicyclobacillus</taxon>
    </lineage>
</organism>
<proteinExistence type="predicted"/>
<feature type="transmembrane region" description="Helical" evidence="6">
    <location>
        <begin position="361"/>
        <end position="387"/>
    </location>
</feature>
<keyword evidence="3 6" id="KW-0812">Transmembrane</keyword>
<evidence type="ECO:0000256" key="5">
    <source>
        <dbReference type="ARBA" id="ARBA00023136"/>
    </source>
</evidence>
<feature type="transmembrane region" description="Helical" evidence="6">
    <location>
        <begin position="282"/>
        <end position="307"/>
    </location>
</feature>
<dbReference type="SUPFAM" id="SSF103473">
    <property type="entry name" value="MFS general substrate transporter"/>
    <property type="match status" value="1"/>
</dbReference>
<feature type="transmembrane region" description="Helical" evidence="6">
    <location>
        <begin position="26"/>
        <end position="50"/>
    </location>
</feature>
<name>A0ABY6ZA06_9BACL</name>
<dbReference type="InterPro" id="IPR011701">
    <property type="entry name" value="MFS"/>
</dbReference>
<protein>
    <submittedName>
        <fullName evidence="8">MFS transporter</fullName>
    </submittedName>
</protein>
<dbReference type="InterPro" id="IPR036259">
    <property type="entry name" value="MFS_trans_sf"/>
</dbReference>
<keyword evidence="2" id="KW-0813">Transport</keyword>
<evidence type="ECO:0000256" key="6">
    <source>
        <dbReference type="SAM" id="Phobius"/>
    </source>
</evidence>
<dbReference type="PROSITE" id="PS50850">
    <property type="entry name" value="MFS"/>
    <property type="match status" value="1"/>
</dbReference>
<evidence type="ECO:0000256" key="4">
    <source>
        <dbReference type="ARBA" id="ARBA00022989"/>
    </source>
</evidence>
<evidence type="ECO:0000313" key="8">
    <source>
        <dbReference type="EMBL" id="WAH38930.1"/>
    </source>
</evidence>
<evidence type="ECO:0000256" key="1">
    <source>
        <dbReference type="ARBA" id="ARBA00004651"/>
    </source>
</evidence>
<dbReference type="Pfam" id="PF07690">
    <property type="entry name" value="MFS_1"/>
    <property type="match status" value="1"/>
</dbReference>
<sequence length="475" mass="51189">MMTRRSYHFGNYFPLPAIARQHGYHWFVVGTVCIGAFMAALDASIVSVALPTLQSEFHTSMAHIEWVSLVYLLTLAALIVPFGRLSDMVGRRWMYTLGFTVFLVGSYLCATSQTLIELLVFRAIQGTGAALLQANSVSLITAATPYADRGKAIGIQAFAQGLGLCLGPFLGGLLVHVASWTSIFYINVPIGIMGTIIGICLLPRQAKVLKQTHFDFLGAIFLAITLVATMYVLKEGLQPGVSTLWMCVLIGVIVLFSVLFWTTEQRQEMPLIDLSYIRQRSIWLGNLTGLLSFSVMYAVTLLGPFWLIHGRGMTSLSAGLYLCVIPAGMALFTPLSGFLADHIPNHVLTRSGMALAGTGCLLLAIAPSFIPLFLIGAFLVGCGLGTFTPPNNSRVMSMTPPEHLGVAGSILNMSRTIGMGFGVTVGGVSQDIFLRLFGKADLLPAFRGSFLVSALLAIATLLLLLVNRNTPSTQE</sequence>
<dbReference type="CDD" id="cd17321">
    <property type="entry name" value="MFS_MMR_MDR_like"/>
    <property type="match status" value="1"/>
</dbReference>
<evidence type="ECO:0000256" key="2">
    <source>
        <dbReference type="ARBA" id="ARBA00022448"/>
    </source>
</evidence>
<dbReference type="Gene3D" id="1.20.1250.20">
    <property type="entry name" value="MFS general substrate transporter like domains"/>
    <property type="match status" value="1"/>
</dbReference>
<dbReference type="Gene3D" id="1.20.1720.10">
    <property type="entry name" value="Multidrug resistance protein D"/>
    <property type="match status" value="1"/>
</dbReference>
<feature type="transmembrane region" description="Helical" evidence="6">
    <location>
        <begin position="214"/>
        <end position="233"/>
    </location>
</feature>
<feature type="transmembrane region" description="Helical" evidence="6">
    <location>
        <begin position="239"/>
        <end position="261"/>
    </location>
</feature>
<feature type="transmembrane region" description="Helical" evidence="6">
    <location>
        <begin position="128"/>
        <end position="146"/>
    </location>
</feature>